<gene>
    <name evidence="2" type="ORF">Ga0061061_106281</name>
</gene>
<reference evidence="2 3" key="1">
    <citation type="submission" date="2015-08" db="EMBL/GenBank/DDBJ databases">
        <authorList>
            <person name="Varghese N."/>
        </authorList>
    </citation>
    <scope>NUCLEOTIDE SEQUENCE [LARGE SCALE GENOMIC DNA]</scope>
    <source>
        <strain evidence="2 3">DSM 18167</strain>
    </source>
</reference>
<feature type="region of interest" description="Disordered" evidence="1">
    <location>
        <begin position="13"/>
        <end position="54"/>
    </location>
</feature>
<keyword evidence="3" id="KW-1185">Reference proteome</keyword>
<proteinExistence type="predicted"/>
<evidence type="ECO:0000313" key="2">
    <source>
        <dbReference type="EMBL" id="CUA89183.1"/>
    </source>
</evidence>
<feature type="compositionally biased region" description="Basic and acidic residues" evidence="1">
    <location>
        <begin position="13"/>
        <end position="26"/>
    </location>
</feature>
<accession>A0ABP2A5H6</accession>
<dbReference type="Proteomes" id="UP000182178">
    <property type="component" value="Unassembled WGS sequence"/>
</dbReference>
<evidence type="ECO:0000313" key="3">
    <source>
        <dbReference type="Proteomes" id="UP000182178"/>
    </source>
</evidence>
<sequence>METIIFLSHARRPTPDRRFAGRRERLPGPLPCARAPAQSRPVSQLARRYGDWPA</sequence>
<organism evidence="2 3">
    <name type="scientific">Chelatococcus sambhunathii</name>
    <dbReference type="NCBI Taxonomy" id="363953"/>
    <lineage>
        <taxon>Bacteria</taxon>
        <taxon>Pseudomonadati</taxon>
        <taxon>Pseudomonadota</taxon>
        <taxon>Alphaproteobacteria</taxon>
        <taxon>Hyphomicrobiales</taxon>
        <taxon>Chelatococcaceae</taxon>
        <taxon>Chelatococcus</taxon>
    </lineage>
</organism>
<comment type="caution">
    <text evidence="2">The sequence shown here is derived from an EMBL/GenBank/DDBJ whole genome shotgun (WGS) entry which is preliminary data.</text>
</comment>
<protein>
    <recommendedName>
        <fullName evidence="4">Histidine phosphatase family protein</fullName>
    </recommendedName>
</protein>
<evidence type="ECO:0008006" key="4">
    <source>
        <dbReference type="Google" id="ProtNLM"/>
    </source>
</evidence>
<dbReference type="EMBL" id="CYHC01000006">
    <property type="protein sequence ID" value="CUA89183.1"/>
    <property type="molecule type" value="Genomic_DNA"/>
</dbReference>
<evidence type="ECO:0000256" key="1">
    <source>
        <dbReference type="SAM" id="MobiDB-lite"/>
    </source>
</evidence>
<name>A0ABP2A5H6_9HYPH</name>